<feature type="transmembrane region" description="Helical" evidence="1">
    <location>
        <begin position="6"/>
        <end position="24"/>
    </location>
</feature>
<evidence type="ECO:0000313" key="2">
    <source>
        <dbReference type="EMBL" id="KYN98296.1"/>
    </source>
</evidence>
<dbReference type="RefSeq" id="XP_018640935.1">
    <property type="nucleotide sequence ID" value="XM_018787070.1"/>
</dbReference>
<organism evidence="2 3">
    <name type="scientific">Plasmodium gaboni</name>
    <dbReference type="NCBI Taxonomy" id="647221"/>
    <lineage>
        <taxon>Eukaryota</taxon>
        <taxon>Sar</taxon>
        <taxon>Alveolata</taxon>
        <taxon>Apicomplexa</taxon>
        <taxon>Aconoidasida</taxon>
        <taxon>Haemosporida</taxon>
        <taxon>Plasmodiidae</taxon>
        <taxon>Plasmodium</taxon>
        <taxon>Plasmodium (Laverania)</taxon>
    </lineage>
</organism>
<comment type="caution">
    <text evidence="2">The sequence shown here is derived from an EMBL/GenBank/DDBJ whole genome shotgun (WGS) entry which is preliminary data.</text>
</comment>
<sequence>IIIIDIILIIVIIVIIITMMKKEISCYGFDRNVFNNNDIKHINKIKEEKFTNKNIYKILYNDNRKKDTCKYDYNFYNNKYIELKKGHKKYGLINQRHIINYEKGYYSDNEINYDNINNIIYKIYNNNNNKMYTQHHSNNNNNNKNNIYNNYWNNKKNSKKFLHLKRSFSVSSNIADYFYDTNIMHLKNNCESSHSSSSSMDDMTYEKNIFEDKKMDIIKYFINDNIYKNFIVQENNINNNVINNIVRHINELRNDNDKNYKNTYMNELNNLKYMKNDIYSTKNYINKTNELLKLYSNDKLNVLQYYDENFKERKNNENDWSEYAQKSSIDEVHNIRYESKMYNVNFCIKKYLSNMKQKKKKKPNNVTGDIY</sequence>
<dbReference type="EMBL" id="LVLB01000013">
    <property type="protein sequence ID" value="KYN98296.1"/>
    <property type="molecule type" value="Genomic_DNA"/>
</dbReference>
<dbReference type="GeneID" id="29777663"/>
<dbReference type="VEuPathDB" id="PlasmoDB:PGSY75_1251600"/>
<name>A0A151LHB8_9APIC</name>
<protein>
    <submittedName>
        <fullName evidence="2">Uncharacterized protein</fullName>
    </submittedName>
</protein>
<dbReference type="Proteomes" id="UP000076004">
    <property type="component" value="Chromosome 12"/>
</dbReference>
<dbReference type="AlphaFoldDB" id="A0A151LHB8"/>
<keyword evidence="1" id="KW-0472">Membrane</keyword>
<dbReference type="VEuPathDB" id="PlasmoDB:PGABG01_1250000"/>
<keyword evidence="1" id="KW-1133">Transmembrane helix</keyword>
<gene>
    <name evidence="2" type="ORF">PGSY75_1251600</name>
</gene>
<reference evidence="2 3" key="1">
    <citation type="journal article" date="2016" name="Nat. Commun.">
        <title>Genomes of cryptic chimpanzee Plasmodium species reveal key evolutionary events leading to human malaria.</title>
        <authorList>
            <person name="Sundararaman S.A."/>
            <person name="Plenderleith L.J."/>
            <person name="Liu W."/>
            <person name="Loy D.E."/>
            <person name="Learn G.H."/>
            <person name="Li Y."/>
            <person name="Shaw K.S."/>
            <person name="Ayouba A."/>
            <person name="Peeters M."/>
            <person name="Speede S."/>
            <person name="Shaw G.M."/>
            <person name="Bushman F.D."/>
            <person name="Brisson D."/>
            <person name="Rayner J.C."/>
            <person name="Sharp P.M."/>
            <person name="Hahn B.H."/>
        </authorList>
    </citation>
    <scope>NUCLEOTIDE SEQUENCE [LARGE SCALE GENOMIC DNA]</scope>
    <source>
        <strain evidence="2 3">SY75</strain>
    </source>
</reference>
<feature type="non-terminal residue" evidence="2">
    <location>
        <position position="1"/>
    </location>
</feature>
<dbReference type="KEGG" id="pgab:PGSY75_1251600"/>
<evidence type="ECO:0000256" key="1">
    <source>
        <dbReference type="SAM" id="Phobius"/>
    </source>
</evidence>
<evidence type="ECO:0000313" key="3">
    <source>
        <dbReference type="Proteomes" id="UP000076004"/>
    </source>
</evidence>
<proteinExistence type="predicted"/>
<accession>A0A151LHB8</accession>
<keyword evidence="1" id="KW-0812">Transmembrane</keyword>